<dbReference type="InterPro" id="IPR011901">
    <property type="entry name" value="Grx2"/>
</dbReference>
<evidence type="ECO:0000259" key="1">
    <source>
        <dbReference type="PROSITE" id="PS50404"/>
    </source>
</evidence>
<dbReference type="InterPro" id="IPR011767">
    <property type="entry name" value="GLR_AS"/>
</dbReference>
<dbReference type="InterPro" id="IPR004045">
    <property type="entry name" value="Glutathione_S-Trfase_N"/>
</dbReference>
<dbReference type="InterPro" id="IPR036282">
    <property type="entry name" value="Glutathione-S-Trfase_C_sf"/>
</dbReference>
<dbReference type="NCBIfam" id="TIGR02182">
    <property type="entry name" value="GRXB"/>
    <property type="match status" value="1"/>
</dbReference>
<dbReference type="InterPro" id="IPR036249">
    <property type="entry name" value="Thioredoxin-like_sf"/>
</dbReference>
<organism evidence="2 3">
    <name type="scientific">Shewanella dokdonensis</name>
    <dbReference type="NCBI Taxonomy" id="712036"/>
    <lineage>
        <taxon>Bacteria</taxon>
        <taxon>Pseudomonadati</taxon>
        <taxon>Pseudomonadota</taxon>
        <taxon>Gammaproteobacteria</taxon>
        <taxon>Alteromonadales</taxon>
        <taxon>Shewanellaceae</taxon>
        <taxon>Shewanella</taxon>
    </lineage>
</organism>
<dbReference type="SUPFAM" id="SSF47616">
    <property type="entry name" value="GST C-terminal domain-like"/>
    <property type="match status" value="1"/>
</dbReference>
<dbReference type="SUPFAM" id="SSF52833">
    <property type="entry name" value="Thioredoxin-like"/>
    <property type="match status" value="1"/>
</dbReference>
<dbReference type="EMBL" id="CP074572">
    <property type="protein sequence ID" value="QVK22576.1"/>
    <property type="molecule type" value="Genomic_DNA"/>
</dbReference>
<evidence type="ECO:0000313" key="2">
    <source>
        <dbReference type="EMBL" id="QVK22576.1"/>
    </source>
</evidence>
<sequence length="220" mass="24949">MESPMKLFLFDHCPFCVRAMMLIGLKQLDVQWVYLQNDDVQSRVDKVGANLVPILQKDDASYMAESLDIVAYLDHVDAKPVLQPATQQQVIQDYLTESSYTSSRLLFPRDVRLGLPEFASAAAIDWFTQSKSAIIGISFEEAFANTKTYLEGLYKCWPLLESIRLPSSAGNQLSYDDVLLFPGLRNLTMVKGIEFSPHIRRYIDEVAALTRVRLYDDIAV</sequence>
<dbReference type="Pfam" id="PF13417">
    <property type="entry name" value="GST_N_3"/>
    <property type="match status" value="1"/>
</dbReference>
<dbReference type="Pfam" id="PF04399">
    <property type="entry name" value="Glutaredoxin2_C"/>
    <property type="match status" value="1"/>
</dbReference>
<dbReference type="PANTHER" id="PTHR43968">
    <property type="match status" value="1"/>
</dbReference>
<keyword evidence="3" id="KW-1185">Reference proteome</keyword>
<dbReference type="Gene3D" id="3.40.30.10">
    <property type="entry name" value="Glutaredoxin"/>
    <property type="match status" value="1"/>
</dbReference>
<protein>
    <submittedName>
        <fullName evidence="2">Glutaredoxin 2</fullName>
    </submittedName>
</protein>
<dbReference type="Gene3D" id="1.20.1050.10">
    <property type="match status" value="1"/>
</dbReference>
<name>A0ABX8DD47_9GAMM</name>
<dbReference type="Proteomes" id="UP000676428">
    <property type="component" value="Chromosome"/>
</dbReference>
<dbReference type="InterPro" id="IPR050983">
    <property type="entry name" value="GST_Omega/HSP26"/>
</dbReference>
<reference evidence="2 3" key="1">
    <citation type="journal article" date="2012" name="Int. J. Syst. Evol. Microbiol.">
        <title>Shewanella dokdonensis sp. nov., isolated from seawater.</title>
        <authorList>
            <person name="Sung H.R."/>
            <person name="Yoon J.H."/>
            <person name="Ghim S.Y."/>
        </authorList>
    </citation>
    <scope>NUCLEOTIDE SEQUENCE [LARGE SCALE GENOMIC DNA]</scope>
    <source>
        <strain evidence="2 3">DSM 23626</strain>
    </source>
</reference>
<feature type="domain" description="GST N-terminal" evidence="1">
    <location>
        <begin position="3"/>
        <end position="81"/>
    </location>
</feature>
<dbReference type="NCBIfam" id="NF007702">
    <property type="entry name" value="PRK10387.1"/>
    <property type="match status" value="1"/>
</dbReference>
<gene>
    <name evidence="2" type="primary">grxB</name>
    <name evidence="2" type="ORF">KHX94_14875</name>
</gene>
<accession>A0ABX8DD47</accession>
<proteinExistence type="predicted"/>
<dbReference type="InterPro" id="IPR007494">
    <property type="entry name" value="Glutaredoxin2_C"/>
</dbReference>
<dbReference type="PROSITE" id="PS00195">
    <property type="entry name" value="GLUTAREDOXIN_1"/>
    <property type="match status" value="1"/>
</dbReference>
<evidence type="ECO:0000313" key="3">
    <source>
        <dbReference type="Proteomes" id="UP000676428"/>
    </source>
</evidence>
<dbReference type="PROSITE" id="PS50404">
    <property type="entry name" value="GST_NTER"/>
    <property type="match status" value="1"/>
</dbReference>
<dbReference type="PANTHER" id="PTHR43968:SF6">
    <property type="entry name" value="GLUTATHIONE S-TRANSFERASE OMEGA"/>
    <property type="match status" value="1"/>
</dbReference>